<accession>A0ABV4BKM0</accession>
<keyword evidence="1" id="KW-0946">Virion</keyword>
<dbReference type="Proteomes" id="UP001564657">
    <property type="component" value="Unassembled WGS sequence"/>
</dbReference>
<dbReference type="InterPro" id="IPR047175">
    <property type="entry name" value="CotS-like"/>
</dbReference>
<name>A0ABV4BKM0_9CLOT</name>
<dbReference type="Pfam" id="PF01633">
    <property type="entry name" value="Choline_kinase"/>
    <property type="match status" value="1"/>
</dbReference>
<dbReference type="InterPro" id="IPR014255">
    <property type="entry name" value="Spore_coat_CotS"/>
</dbReference>
<dbReference type="Gene3D" id="3.90.1200.10">
    <property type="match status" value="1"/>
</dbReference>
<dbReference type="PANTHER" id="PTHR39179">
    <property type="entry name" value="SPORE COAT PROTEIN I"/>
    <property type="match status" value="1"/>
</dbReference>
<reference evidence="1 2" key="1">
    <citation type="submission" date="2024-08" db="EMBL/GenBank/DDBJ databases">
        <title>Clostridium lapicellarii sp. nov., and Clostridium renhuaiense sp. nov., two species isolated from the mud in a fermentation cellar used for producing sauce-flavour Chinese liquors.</title>
        <authorList>
            <person name="Yang F."/>
            <person name="Wang H."/>
            <person name="Chen L.Q."/>
            <person name="Zhou N."/>
            <person name="Lu J.J."/>
            <person name="Pu X.X."/>
            <person name="Wan B."/>
            <person name="Wang L."/>
            <person name="Liu S.J."/>
        </authorList>
    </citation>
    <scope>NUCLEOTIDE SEQUENCE [LARGE SCALE GENOMIC DNA]</scope>
    <source>
        <strain evidence="1 2">MT-5</strain>
    </source>
</reference>
<dbReference type="EMBL" id="JBGEWD010000002">
    <property type="protein sequence ID" value="MEY7999346.1"/>
    <property type="molecule type" value="Genomic_DNA"/>
</dbReference>
<comment type="caution">
    <text evidence="1">The sequence shown here is derived from an EMBL/GenBank/DDBJ whole genome shotgun (WGS) entry which is preliminary data.</text>
</comment>
<proteinExistence type="predicted"/>
<evidence type="ECO:0000313" key="2">
    <source>
        <dbReference type="Proteomes" id="UP001564657"/>
    </source>
</evidence>
<sequence>MVDRYGEKKYLAKYDLCVELFDRFDLEINDIVPIRNVYMVSTNKGEKILKKVEYTLDELKFIYEILTYVRNKFPRVVNFLKNKKGDIYTIWKGDMYCIMDMVQGKECNFSNPVDLDIASEGLGEFHLASEGFKSSMNNKYNNGRLIDVFKRRVQEMEFFRSIANIHEKKTEFDEIFIDNSRYYIKEIKKSERLLEKSCYYKLCSEEDKIVVCHHDLAYHNIMINDNKAYFLDFDYAIIDLKVHDLCNFINKVIKNFAFDMEKTKSIIEGYCNKNTLSDRELEVLYAMLNFPNDFYTISKDYYTKRKDWEEEVFLDRLKRKTRYKEDRMEFLEEFKNTILNN</sequence>
<dbReference type="PANTHER" id="PTHR39179:SF1">
    <property type="entry name" value="SPORE COAT PROTEIN I"/>
    <property type="match status" value="1"/>
</dbReference>
<keyword evidence="2" id="KW-1185">Reference proteome</keyword>
<dbReference type="InterPro" id="IPR011009">
    <property type="entry name" value="Kinase-like_dom_sf"/>
</dbReference>
<gene>
    <name evidence="1" type="ORF">AB8U03_03890</name>
</gene>
<dbReference type="RefSeq" id="WP_369703233.1">
    <property type="nucleotide sequence ID" value="NZ_JBGEWD010000002.1"/>
</dbReference>
<organism evidence="1 2">
    <name type="scientific">Clostridium moutaii</name>
    <dbReference type="NCBI Taxonomy" id="3240932"/>
    <lineage>
        <taxon>Bacteria</taxon>
        <taxon>Bacillati</taxon>
        <taxon>Bacillota</taxon>
        <taxon>Clostridia</taxon>
        <taxon>Eubacteriales</taxon>
        <taxon>Clostridiaceae</taxon>
        <taxon>Clostridium</taxon>
    </lineage>
</organism>
<dbReference type="Gene3D" id="3.30.200.20">
    <property type="entry name" value="Phosphorylase Kinase, domain 1"/>
    <property type="match status" value="1"/>
</dbReference>
<evidence type="ECO:0000313" key="1">
    <source>
        <dbReference type="EMBL" id="MEY7999346.1"/>
    </source>
</evidence>
<dbReference type="NCBIfam" id="TIGR02906">
    <property type="entry name" value="spore_CotS"/>
    <property type="match status" value="1"/>
</dbReference>
<dbReference type="SUPFAM" id="SSF56112">
    <property type="entry name" value="Protein kinase-like (PK-like)"/>
    <property type="match status" value="1"/>
</dbReference>
<protein>
    <submittedName>
        <fullName evidence="1">CotS family spore coat protein</fullName>
    </submittedName>
</protein>
<keyword evidence="1" id="KW-0167">Capsid protein</keyword>